<dbReference type="InterPro" id="IPR003961">
    <property type="entry name" value="FN3_dom"/>
</dbReference>
<dbReference type="InterPro" id="IPR036116">
    <property type="entry name" value="FN3_sf"/>
</dbReference>
<name>A0ABQ7TDU9_PHRPL</name>
<comment type="caution">
    <text evidence="1">The sequence shown here is derived from an EMBL/GenBank/DDBJ whole genome shotgun (WGS) entry which is preliminary data.</text>
</comment>
<evidence type="ECO:0000313" key="2">
    <source>
        <dbReference type="Proteomes" id="UP000826234"/>
    </source>
</evidence>
<proteinExistence type="predicted"/>
<dbReference type="InterPro" id="IPR013783">
    <property type="entry name" value="Ig-like_fold"/>
</dbReference>
<protein>
    <recommendedName>
        <fullName evidence="3">Fibronectin type-III domain-containing protein</fullName>
    </recommendedName>
</protein>
<reference evidence="1 2" key="1">
    <citation type="journal article" date="2022" name="Gigascience">
        <title>A chromosome-level genome assembly and annotation of the desert horned lizard, Phrynosoma platyrhinos, provides insight into chromosomal rearrangements among reptiles.</title>
        <authorList>
            <person name="Koochekian N."/>
            <person name="Ascanio A."/>
            <person name="Farleigh K."/>
            <person name="Card D.C."/>
            <person name="Schield D.R."/>
            <person name="Castoe T.A."/>
            <person name="Jezkova T."/>
        </authorList>
    </citation>
    <scope>NUCLEOTIDE SEQUENCE [LARGE SCALE GENOMIC DNA]</scope>
    <source>
        <strain evidence="1">NK-2021</strain>
    </source>
</reference>
<accession>A0ABQ7TDU9</accession>
<dbReference type="SUPFAM" id="SSF49265">
    <property type="entry name" value="Fibronectin type III"/>
    <property type="match status" value="1"/>
</dbReference>
<dbReference type="EMBL" id="JAIPUX010000439">
    <property type="protein sequence ID" value="KAH0627897.1"/>
    <property type="molecule type" value="Genomic_DNA"/>
</dbReference>
<gene>
    <name evidence="1" type="ORF">JD844_008451</name>
</gene>
<organism evidence="1 2">
    <name type="scientific">Phrynosoma platyrhinos</name>
    <name type="common">Desert horned lizard</name>
    <dbReference type="NCBI Taxonomy" id="52577"/>
    <lineage>
        <taxon>Eukaryota</taxon>
        <taxon>Metazoa</taxon>
        <taxon>Chordata</taxon>
        <taxon>Craniata</taxon>
        <taxon>Vertebrata</taxon>
        <taxon>Euteleostomi</taxon>
        <taxon>Lepidosauria</taxon>
        <taxon>Squamata</taxon>
        <taxon>Bifurcata</taxon>
        <taxon>Unidentata</taxon>
        <taxon>Episquamata</taxon>
        <taxon>Toxicofera</taxon>
        <taxon>Iguania</taxon>
        <taxon>Phrynosomatidae</taxon>
        <taxon>Phrynosomatinae</taxon>
        <taxon>Phrynosoma</taxon>
    </lineage>
</organism>
<keyword evidence="2" id="KW-1185">Reference proteome</keyword>
<dbReference type="Gene3D" id="2.60.40.10">
    <property type="entry name" value="Immunoglobulins"/>
    <property type="match status" value="1"/>
</dbReference>
<sequence length="102" mass="11333">TDRLGPPLDITLDSLNCTAFSIQWRMPRQHASTITGYTVSTDLSMSFQSPSPCPGQQISLYAQAMAKQVKKVYYAEVKADKPIRQQSHDVPLSLDMLSMVSI</sequence>
<dbReference type="CDD" id="cd00063">
    <property type="entry name" value="FN3"/>
    <property type="match status" value="1"/>
</dbReference>
<feature type="non-terminal residue" evidence="1">
    <location>
        <position position="1"/>
    </location>
</feature>
<evidence type="ECO:0008006" key="3">
    <source>
        <dbReference type="Google" id="ProtNLM"/>
    </source>
</evidence>
<dbReference type="Proteomes" id="UP000826234">
    <property type="component" value="Unassembled WGS sequence"/>
</dbReference>
<evidence type="ECO:0000313" key="1">
    <source>
        <dbReference type="EMBL" id="KAH0627897.1"/>
    </source>
</evidence>